<proteinExistence type="predicted"/>
<gene>
    <name evidence="1" type="ORF">P608_17685</name>
</gene>
<name>A0A0E3BSG2_9BURK</name>
<keyword evidence="2" id="KW-1185">Reference proteome</keyword>
<dbReference type="Proteomes" id="UP000029549">
    <property type="component" value="Unassembled WGS sequence"/>
</dbReference>
<dbReference type="RefSeq" id="WP_165570876.1">
    <property type="nucleotide sequence ID" value="NZ_AWTM01000098.1"/>
</dbReference>
<evidence type="ECO:0000313" key="1">
    <source>
        <dbReference type="EMBL" id="KGH08843.1"/>
    </source>
</evidence>
<organism evidence="1 2">
    <name type="scientific">Comamonas thiooxydans</name>
    <dbReference type="NCBI Taxonomy" id="363952"/>
    <lineage>
        <taxon>Bacteria</taxon>
        <taxon>Pseudomonadati</taxon>
        <taxon>Pseudomonadota</taxon>
        <taxon>Betaproteobacteria</taxon>
        <taxon>Burkholderiales</taxon>
        <taxon>Comamonadaceae</taxon>
        <taxon>Comamonas</taxon>
    </lineage>
</organism>
<reference evidence="1 2" key="1">
    <citation type="submission" date="2013-09" db="EMBL/GenBank/DDBJ databases">
        <title>High correlation between genotypes and phenotypes of environmental bacteria Comamonas testosteroni strains.</title>
        <authorList>
            <person name="Liu L."/>
            <person name="Zhu W."/>
            <person name="Xia X."/>
            <person name="Xu B."/>
            <person name="Luo M."/>
            <person name="Wang G."/>
        </authorList>
    </citation>
    <scope>NUCLEOTIDE SEQUENCE [LARGE SCALE GENOMIC DNA]</scope>
    <source>
        <strain evidence="1 2">DF2</strain>
    </source>
</reference>
<protein>
    <submittedName>
        <fullName evidence="1">Uncharacterized protein</fullName>
    </submittedName>
</protein>
<evidence type="ECO:0000313" key="2">
    <source>
        <dbReference type="Proteomes" id="UP000029549"/>
    </source>
</evidence>
<dbReference type="EMBL" id="AWTP01000122">
    <property type="protein sequence ID" value="KGH08843.1"/>
    <property type="molecule type" value="Genomic_DNA"/>
</dbReference>
<accession>A0A0E3BSG2</accession>
<dbReference type="AlphaFoldDB" id="A0A0E3BSG2"/>
<comment type="caution">
    <text evidence="1">The sequence shown here is derived from an EMBL/GenBank/DDBJ whole genome shotgun (WGS) entry which is preliminary data.</text>
</comment>
<sequence>MIRKLLQIIGAAVALGWVLGVIGLVDFRLCLAPVGGCDWTGKAPRPVFTQQSA</sequence>